<comment type="caution">
    <text evidence="4">The sequence shown here is derived from an EMBL/GenBank/DDBJ whole genome shotgun (WGS) entry which is preliminary data.</text>
</comment>
<dbReference type="PROSITE" id="PS50110">
    <property type="entry name" value="RESPONSE_REGULATORY"/>
    <property type="match status" value="1"/>
</dbReference>
<dbReference type="InterPro" id="IPR001789">
    <property type="entry name" value="Sig_transdc_resp-reg_receiver"/>
</dbReference>
<reference evidence="5" key="1">
    <citation type="journal article" date="2019" name="Int. J. Syst. Evol. Microbiol.">
        <title>The Global Catalogue of Microorganisms (GCM) 10K type strain sequencing project: providing services to taxonomists for standard genome sequencing and annotation.</title>
        <authorList>
            <consortium name="The Broad Institute Genomics Platform"/>
            <consortium name="The Broad Institute Genome Sequencing Center for Infectious Disease"/>
            <person name="Wu L."/>
            <person name="Ma J."/>
        </authorList>
    </citation>
    <scope>NUCLEOTIDE SEQUENCE [LARGE SCALE GENOMIC DNA]</scope>
    <source>
        <strain evidence="5">JCM 13929</strain>
    </source>
</reference>
<accession>A0ABP4RLL8</accession>
<dbReference type="SUPFAM" id="SSF52172">
    <property type="entry name" value="CheY-like"/>
    <property type="match status" value="1"/>
</dbReference>
<evidence type="ECO:0000313" key="5">
    <source>
        <dbReference type="Proteomes" id="UP001500064"/>
    </source>
</evidence>
<dbReference type="EMBL" id="BAAAMU010000050">
    <property type="protein sequence ID" value="GAA1654174.1"/>
    <property type="molecule type" value="Genomic_DNA"/>
</dbReference>
<gene>
    <name evidence="4" type="ORF">GCM10009733_059370</name>
</gene>
<dbReference type="InterPro" id="IPR011006">
    <property type="entry name" value="CheY-like_superfamily"/>
</dbReference>
<sequence>MDGLGAVAKIHRARPDQTILMLTRHARPGVLHEALKLGVQGFVSKSPVQIQARQAESRAARLTKQTSRRASPDSHMPKCFAKCANRSTGRERGAFSQAPAA</sequence>
<evidence type="ECO:0000259" key="3">
    <source>
        <dbReference type="PROSITE" id="PS50110"/>
    </source>
</evidence>
<evidence type="ECO:0000313" key="4">
    <source>
        <dbReference type="EMBL" id="GAA1654174.1"/>
    </source>
</evidence>
<evidence type="ECO:0000256" key="2">
    <source>
        <dbReference type="SAM" id="MobiDB-lite"/>
    </source>
</evidence>
<dbReference type="Gene3D" id="3.40.50.2300">
    <property type="match status" value="1"/>
</dbReference>
<feature type="domain" description="Response regulatory" evidence="3">
    <location>
        <begin position="1"/>
        <end position="60"/>
    </location>
</feature>
<dbReference type="Proteomes" id="UP001500064">
    <property type="component" value="Unassembled WGS sequence"/>
</dbReference>
<feature type="region of interest" description="Disordered" evidence="2">
    <location>
        <begin position="58"/>
        <end position="79"/>
    </location>
</feature>
<evidence type="ECO:0000256" key="1">
    <source>
        <dbReference type="PROSITE-ProRule" id="PRU00169"/>
    </source>
</evidence>
<organism evidence="4 5">
    <name type="scientific">Nonomuraea maheshkhaliensis</name>
    <dbReference type="NCBI Taxonomy" id="419590"/>
    <lineage>
        <taxon>Bacteria</taxon>
        <taxon>Bacillati</taxon>
        <taxon>Actinomycetota</taxon>
        <taxon>Actinomycetes</taxon>
        <taxon>Streptosporangiales</taxon>
        <taxon>Streptosporangiaceae</taxon>
        <taxon>Nonomuraea</taxon>
    </lineage>
</organism>
<comment type="caution">
    <text evidence="1">Lacks conserved residue(s) required for the propagation of feature annotation.</text>
</comment>
<keyword evidence="5" id="KW-1185">Reference proteome</keyword>
<proteinExistence type="predicted"/>
<protein>
    <recommendedName>
        <fullName evidence="3">Response regulatory domain-containing protein</fullName>
    </recommendedName>
</protein>
<name>A0ABP4RLL8_9ACTN</name>